<dbReference type="Proteomes" id="UP000257607">
    <property type="component" value="Plasmid p-1.1928_1"/>
</dbReference>
<keyword evidence="1" id="KW-0614">Plasmid</keyword>
<evidence type="ECO:0000313" key="1">
    <source>
        <dbReference type="EMBL" id="AXN36810.1"/>
    </source>
</evidence>
<geneLocation type="plasmid" evidence="1 2">
    <name>p-1.1928_1</name>
</geneLocation>
<dbReference type="EMBL" id="CP031004">
    <property type="protein sequence ID" value="AXN36810.1"/>
    <property type="molecule type" value="Genomic_DNA"/>
</dbReference>
<organism evidence="1 2">
    <name type="scientific">Latilactobacillus curvatus</name>
    <name type="common">Lactobacillus curvatus</name>
    <dbReference type="NCBI Taxonomy" id="28038"/>
    <lineage>
        <taxon>Bacteria</taxon>
        <taxon>Bacillati</taxon>
        <taxon>Bacillota</taxon>
        <taxon>Bacilli</taxon>
        <taxon>Lactobacillales</taxon>
        <taxon>Lactobacillaceae</taxon>
        <taxon>Latilactobacillus</taxon>
    </lineage>
</organism>
<gene>
    <name evidence="1" type="ORF">DT351_10650</name>
</gene>
<protein>
    <submittedName>
        <fullName evidence="1">Uncharacterized protein</fullName>
    </submittedName>
</protein>
<proteinExistence type="predicted"/>
<dbReference type="RefSeq" id="WP_034998393.1">
    <property type="nucleotide sequence ID" value="NZ_CABIVZ010000075.1"/>
</dbReference>
<reference evidence="1 2" key="1">
    <citation type="submission" date="2018-07" db="EMBL/GenBank/DDBJ databases">
        <title>Lactobacillus curvatus genome sequence.</title>
        <authorList>
            <person name="Prechtl R."/>
        </authorList>
    </citation>
    <scope>NUCLEOTIDE SEQUENCE [LARGE SCALE GENOMIC DNA]</scope>
    <source>
        <strain evidence="1 2">TMW 1.1928</strain>
        <plasmid evidence="1 2">p-1.1928_1</plasmid>
    </source>
</reference>
<accession>A0A385AGL2</accession>
<dbReference type="AlphaFoldDB" id="A0A385AGL2"/>
<sequence length="90" mass="10595">MIFEGPIWLENSDKYFVLHYDGSLQLRHELANESTILIDSCNYFYDRDQLVKICLKHIPNMTMIEFGHVQKSLDYQANALREGMPNVRLC</sequence>
<name>A0A385AGL2_LATCU</name>
<evidence type="ECO:0000313" key="2">
    <source>
        <dbReference type="Proteomes" id="UP000257607"/>
    </source>
</evidence>